<evidence type="ECO:0000313" key="7">
    <source>
        <dbReference type="EMBL" id="AST57433.1"/>
    </source>
</evidence>
<dbReference type="EMBL" id="CP016893">
    <property type="protein sequence ID" value="AST57433.1"/>
    <property type="molecule type" value="Genomic_DNA"/>
</dbReference>
<protein>
    <recommendedName>
        <fullName evidence="6">Ribosomal RNA small subunit methyltransferase G</fullName>
        <ecNumber evidence="6">2.1.1.-</ecNumber>
    </recommendedName>
    <alternativeName>
        <fullName evidence="6">16S rRNA 7-methylguanosine methyltransferase</fullName>
        <shortName evidence="6">16S rRNA m7G methyltransferase</shortName>
    </alternativeName>
</protein>
<proteinExistence type="inferred from homology"/>
<dbReference type="AlphaFoldDB" id="A0A223HY80"/>
<dbReference type="NCBIfam" id="TIGR00138">
    <property type="entry name" value="rsmG_gidB"/>
    <property type="match status" value="1"/>
</dbReference>
<dbReference type="SUPFAM" id="SSF53335">
    <property type="entry name" value="S-adenosyl-L-methionine-dependent methyltransferases"/>
    <property type="match status" value="1"/>
</dbReference>
<dbReference type="FunFam" id="3.40.50.150:FF:000041">
    <property type="entry name" value="Ribosomal RNA small subunit methyltransferase G"/>
    <property type="match status" value="1"/>
</dbReference>
<evidence type="ECO:0000256" key="3">
    <source>
        <dbReference type="ARBA" id="ARBA00022603"/>
    </source>
</evidence>
<feature type="binding site" evidence="6">
    <location>
        <begin position="131"/>
        <end position="132"/>
    </location>
    <ligand>
        <name>S-adenosyl-L-methionine</name>
        <dbReference type="ChEBI" id="CHEBI:59789"/>
    </ligand>
</feature>
<dbReference type="Gene3D" id="3.40.50.150">
    <property type="entry name" value="Vaccinia Virus protein VP39"/>
    <property type="match status" value="1"/>
</dbReference>
<comment type="function">
    <text evidence="6">Specifically methylates the N7 position of a guanine in 16S rRNA.</text>
</comment>
<evidence type="ECO:0000256" key="6">
    <source>
        <dbReference type="HAMAP-Rule" id="MF_00074"/>
    </source>
</evidence>
<dbReference type="CDD" id="cd02440">
    <property type="entry name" value="AdoMet_MTases"/>
    <property type="match status" value="1"/>
</dbReference>
<reference evidence="7 8" key="1">
    <citation type="submission" date="2016-08" db="EMBL/GenBank/DDBJ databases">
        <title>A novel genetic cassette of butanologenic Thermoanaerobacterium thermosaccharolyticum that directly convert cellulose to butanol.</title>
        <authorList>
            <person name="Li T."/>
            <person name="He J."/>
        </authorList>
    </citation>
    <scope>NUCLEOTIDE SEQUENCE [LARGE SCALE GENOMIC DNA]</scope>
    <source>
        <strain evidence="7 8">TG57</strain>
    </source>
</reference>
<dbReference type="PANTHER" id="PTHR31760">
    <property type="entry name" value="S-ADENOSYL-L-METHIONINE-DEPENDENT METHYLTRANSFERASES SUPERFAMILY PROTEIN"/>
    <property type="match status" value="1"/>
</dbReference>
<feature type="binding site" evidence="6">
    <location>
        <position position="80"/>
    </location>
    <ligand>
        <name>S-adenosyl-L-methionine</name>
        <dbReference type="ChEBI" id="CHEBI:59789"/>
    </ligand>
</feature>
<dbReference type="Pfam" id="PF02527">
    <property type="entry name" value="GidB"/>
    <property type="match status" value="1"/>
</dbReference>
<evidence type="ECO:0000256" key="4">
    <source>
        <dbReference type="ARBA" id="ARBA00022679"/>
    </source>
</evidence>
<evidence type="ECO:0000256" key="2">
    <source>
        <dbReference type="ARBA" id="ARBA00022552"/>
    </source>
</evidence>
<keyword evidence="4 6" id="KW-0808">Transferase</keyword>
<accession>A0A223HY80</accession>
<dbReference type="Proteomes" id="UP000214975">
    <property type="component" value="Chromosome"/>
</dbReference>
<keyword evidence="2 6" id="KW-0698">rRNA processing</keyword>
<dbReference type="EC" id="2.1.1.-" evidence="6"/>
<gene>
    <name evidence="6" type="primary">rsmG</name>
    <name evidence="7" type="ORF">Thert_01370</name>
</gene>
<evidence type="ECO:0000256" key="5">
    <source>
        <dbReference type="ARBA" id="ARBA00022691"/>
    </source>
</evidence>
<dbReference type="InterPro" id="IPR003682">
    <property type="entry name" value="rRNA_ssu_MeTfrase_G"/>
</dbReference>
<organism evidence="7 8">
    <name type="scientific">Thermoanaerobacterium thermosaccharolyticum</name>
    <name type="common">Clostridium thermosaccharolyticum</name>
    <dbReference type="NCBI Taxonomy" id="1517"/>
    <lineage>
        <taxon>Bacteria</taxon>
        <taxon>Bacillati</taxon>
        <taxon>Bacillota</taxon>
        <taxon>Clostridia</taxon>
        <taxon>Thermoanaerobacterales</taxon>
        <taxon>Thermoanaerobacteraceae</taxon>
        <taxon>Thermoanaerobacterium</taxon>
    </lineage>
</organism>
<feature type="binding site" evidence="6">
    <location>
        <position position="150"/>
    </location>
    <ligand>
        <name>S-adenosyl-L-methionine</name>
        <dbReference type="ChEBI" id="CHEBI:59789"/>
    </ligand>
</feature>
<name>A0A223HY80_THETR</name>
<keyword evidence="1 6" id="KW-0963">Cytoplasm</keyword>
<comment type="similarity">
    <text evidence="6">Belongs to the methyltransferase superfamily. RNA methyltransferase RsmG family.</text>
</comment>
<evidence type="ECO:0000256" key="1">
    <source>
        <dbReference type="ARBA" id="ARBA00022490"/>
    </source>
</evidence>
<dbReference type="PANTHER" id="PTHR31760:SF0">
    <property type="entry name" value="S-ADENOSYL-L-METHIONINE-DEPENDENT METHYLTRANSFERASES SUPERFAMILY PROTEIN"/>
    <property type="match status" value="1"/>
</dbReference>
<dbReference type="InterPro" id="IPR029063">
    <property type="entry name" value="SAM-dependent_MTases_sf"/>
</dbReference>
<dbReference type="HAMAP" id="MF_00074">
    <property type="entry name" value="16SrRNA_methyltr_G"/>
    <property type="match status" value="1"/>
</dbReference>
<evidence type="ECO:0000313" key="8">
    <source>
        <dbReference type="Proteomes" id="UP000214975"/>
    </source>
</evidence>
<comment type="subcellular location">
    <subcellularLocation>
        <location evidence="6">Cytoplasm</location>
    </subcellularLocation>
</comment>
<comment type="caution">
    <text evidence="6">Lacks conserved residue(s) required for the propagation of feature annotation.</text>
</comment>
<feature type="binding site" evidence="6">
    <location>
        <position position="85"/>
    </location>
    <ligand>
        <name>S-adenosyl-L-methionine</name>
        <dbReference type="ChEBI" id="CHEBI:59789"/>
    </ligand>
</feature>
<keyword evidence="5 6" id="KW-0949">S-adenosyl-L-methionine</keyword>
<dbReference type="GO" id="GO:0005829">
    <property type="term" value="C:cytosol"/>
    <property type="evidence" value="ECO:0007669"/>
    <property type="project" value="TreeGrafter"/>
</dbReference>
<sequence length="240" mass="27329">MKKDNIDLLIKGAESLGVNLQLFHVEQFIKYYDLLLEWNQKMNLTAITEERDVVVKHFLDSLTAKICKKINGNERIIDVGAGAGFPSIPLKILYPSLKLTIVDSLKKRTVFLNELVQQLHLNDVEIIHGRAEDLGKDNSLREKFDISLSRAVAQLNILLEYCIPFVKVDGYLIAFKGSNVDEEIAMSNNALNTLKSQIENILEVTLPYTDIVHKLLLIRKLGTTDMKYPRKPKLIEKMPL</sequence>
<keyword evidence="3 6" id="KW-0489">Methyltransferase</keyword>
<dbReference type="GO" id="GO:0070043">
    <property type="term" value="F:rRNA (guanine-N7-)-methyltransferase activity"/>
    <property type="evidence" value="ECO:0007669"/>
    <property type="project" value="UniProtKB-UniRule"/>
</dbReference>
<dbReference type="RefSeq" id="WP_094397230.1">
    <property type="nucleotide sequence ID" value="NZ_CP016893.1"/>
</dbReference>
<dbReference type="PIRSF" id="PIRSF003078">
    <property type="entry name" value="GidB"/>
    <property type="match status" value="1"/>
</dbReference>